<dbReference type="SUPFAM" id="SSF52540">
    <property type="entry name" value="P-loop containing nucleoside triphosphate hydrolases"/>
    <property type="match status" value="1"/>
</dbReference>
<feature type="binding site" evidence="8">
    <location>
        <begin position="12"/>
        <end position="17"/>
    </location>
    <ligand>
        <name>ATP</name>
        <dbReference type="ChEBI" id="CHEBI:30616"/>
    </ligand>
</feature>
<comment type="function">
    <text evidence="8">Catalyzes the phosphorylation of the 3'-hydroxyl group of dephosphocoenzyme A to form coenzyme A.</text>
</comment>
<keyword evidence="2 8" id="KW-0963">Cytoplasm</keyword>
<comment type="caution">
    <text evidence="10">The sequence shown here is derived from an EMBL/GenBank/DDBJ whole genome shotgun (WGS) entry which is preliminary data.</text>
</comment>
<dbReference type="Gene3D" id="3.40.50.300">
    <property type="entry name" value="P-loop containing nucleotide triphosphate hydrolases"/>
    <property type="match status" value="1"/>
</dbReference>
<dbReference type="Pfam" id="PF01121">
    <property type="entry name" value="CoaE"/>
    <property type="match status" value="1"/>
</dbReference>
<dbReference type="EC" id="2.7.1.24" evidence="8 9"/>
<evidence type="ECO:0000256" key="2">
    <source>
        <dbReference type="ARBA" id="ARBA00022490"/>
    </source>
</evidence>
<dbReference type="RefSeq" id="WP_054657226.1">
    <property type="nucleotide sequence ID" value="NZ_AYYQ01000031.1"/>
</dbReference>
<dbReference type="EMBL" id="AYYQ01000031">
    <property type="protein sequence ID" value="KRM68130.1"/>
    <property type="molecule type" value="Genomic_DNA"/>
</dbReference>
<evidence type="ECO:0000313" key="10">
    <source>
        <dbReference type="EMBL" id="KRM68130.1"/>
    </source>
</evidence>
<keyword evidence="4 8" id="KW-0547">Nucleotide-binding</keyword>
<dbReference type="PANTHER" id="PTHR10695:SF46">
    <property type="entry name" value="BIFUNCTIONAL COENZYME A SYNTHASE-RELATED"/>
    <property type="match status" value="1"/>
</dbReference>
<reference evidence="10 11" key="1">
    <citation type="journal article" date="2015" name="Genome Announc.">
        <title>Expanding the biotechnology potential of lactobacilli through comparative genomics of 213 strains and associated genera.</title>
        <authorList>
            <person name="Sun Z."/>
            <person name="Harris H.M."/>
            <person name="McCann A."/>
            <person name="Guo C."/>
            <person name="Argimon S."/>
            <person name="Zhang W."/>
            <person name="Yang X."/>
            <person name="Jeffery I.B."/>
            <person name="Cooney J.C."/>
            <person name="Kagawa T.F."/>
            <person name="Liu W."/>
            <person name="Song Y."/>
            <person name="Salvetti E."/>
            <person name="Wrobel A."/>
            <person name="Rasinkangas P."/>
            <person name="Parkhill J."/>
            <person name="Rea M.C."/>
            <person name="O'Sullivan O."/>
            <person name="Ritari J."/>
            <person name="Douillard F.P."/>
            <person name="Paul Ross R."/>
            <person name="Yang R."/>
            <person name="Briner A.E."/>
            <person name="Felis G.E."/>
            <person name="de Vos W.M."/>
            <person name="Barrangou R."/>
            <person name="Klaenhammer T.R."/>
            <person name="Caufield P.W."/>
            <person name="Cui Y."/>
            <person name="Zhang H."/>
            <person name="O'Toole P.W."/>
        </authorList>
    </citation>
    <scope>NUCLEOTIDE SEQUENCE [LARGE SCALE GENOMIC DNA]</scope>
    <source>
        <strain evidence="10 11">DSM 23829</strain>
    </source>
</reference>
<dbReference type="GO" id="GO:0015937">
    <property type="term" value="P:coenzyme A biosynthetic process"/>
    <property type="evidence" value="ECO:0007669"/>
    <property type="project" value="UniProtKB-UniRule"/>
</dbReference>
<dbReference type="GO" id="GO:0005737">
    <property type="term" value="C:cytoplasm"/>
    <property type="evidence" value="ECO:0007669"/>
    <property type="project" value="UniProtKB-SubCell"/>
</dbReference>
<dbReference type="GO" id="GO:0005524">
    <property type="term" value="F:ATP binding"/>
    <property type="evidence" value="ECO:0007669"/>
    <property type="project" value="UniProtKB-UniRule"/>
</dbReference>
<dbReference type="PATRIC" id="fig|1423781.4.peg.252"/>
<sequence>MTKIIGITGGIATGKSTVSSYLAELGYQIIDADKITHTVQSKGSKGLQAIIDFFGNDYLLSNGELNRKKLSRTVFSNKNKLKRLTRIVDPFIRKQISEEIRRAESQEINLLFLDAPTLFENGYQLFCDKIITVYCSPEEQLKRLTNRNKISISVAIKIIKNQWPIEYKESLSDFSINTDGLISDTRSKFLNILNKL</sequence>
<evidence type="ECO:0000256" key="5">
    <source>
        <dbReference type="ARBA" id="ARBA00022777"/>
    </source>
</evidence>
<dbReference type="InterPro" id="IPR001977">
    <property type="entry name" value="Depp_CoAkinase"/>
</dbReference>
<comment type="catalytic activity">
    <reaction evidence="8">
        <text>3'-dephospho-CoA + ATP = ADP + CoA + H(+)</text>
        <dbReference type="Rhea" id="RHEA:18245"/>
        <dbReference type="ChEBI" id="CHEBI:15378"/>
        <dbReference type="ChEBI" id="CHEBI:30616"/>
        <dbReference type="ChEBI" id="CHEBI:57287"/>
        <dbReference type="ChEBI" id="CHEBI:57328"/>
        <dbReference type="ChEBI" id="CHEBI:456216"/>
        <dbReference type="EC" id="2.7.1.24"/>
    </reaction>
</comment>
<keyword evidence="11" id="KW-1185">Reference proteome</keyword>
<comment type="pathway">
    <text evidence="8">Cofactor biosynthesis; coenzyme A biosynthesis; CoA from (R)-pantothenate: step 5/5.</text>
</comment>
<comment type="subcellular location">
    <subcellularLocation>
        <location evidence="8">Cytoplasm</location>
    </subcellularLocation>
</comment>
<keyword evidence="3 8" id="KW-0808">Transferase</keyword>
<evidence type="ECO:0000256" key="8">
    <source>
        <dbReference type="HAMAP-Rule" id="MF_00376"/>
    </source>
</evidence>
<evidence type="ECO:0000256" key="1">
    <source>
        <dbReference type="ARBA" id="ARBA00009018"/>
    </source>
</evidence>
<dbReference type="GO" id="GO:0004140">
    <property type="term" value="F:dephospho-CoA kinase activity"/>
    <property type="evidence" value="ECO:0007669"/>
    <property type="project" value="UniProtKB-UniRule"/>
</dbReference>
<evidence type="ECO:0000256" key="9">
    <source>
        <dbReference type="NCBIfam" id="TIGR00152"/>
    </source>
</evidence>
<evidence type="ECO:0000256" key="6">
    <source>
        <dbReference type="ARBA" id="ARBA00022840"/>
    </source>
</evidence>
<evidence type="ECO:0000256" key="3">
    <source>
        <dbReference type="ARBA" id="ARBA00022679"/>
    </source>
</evidence>
<evidence type="ECO:0000256" key="7">
    <source>
        <dbReference type="ARBA" id="ARBA00022993"/>
    </source>
</evidence>
<keyword evidence="5 8" id="KW-0418">Kinase</keyword>
<keyword evidence="6 8" id="KW-0067">ATP-binding</keyword>
<organism evidence="10 11">
    <name type="scientific">Apilactobacillus ozensis DSM 23829 = JCM 17196</name>
    <dbReference type="NCBI Taxonomy" id="1423781"/>
    <lineage>
        <taxon>Bacteria</taxon>
        <taxon>Bacillati</taxon>
        <taxon>Bacillota</taxon>
        <taxon>Bacilli</taxon>
        <taxon>Lactobacillales</taxon>
        <taxon>Lactobacillaceae</taxon>
        <taxon>Apilactobacillus</taxon>
    </lineage>
</organism>
<dbReference type="PROSITE" id="PS51219">
    <property type="entry name" value="DPCK"/>
    <property type="match status" value="1"/>
</dbReference>
<proteinExistence type="inferred from homology"/>
<dbReference type="PANTHER" id="PTHR10695">
    <property type="entry name" value="DEPHOSPHO-COA KINASE-RELATED"/>
    <property type="match status" value="1"/>
</dbReference>
<gene>
    <name evidence="8" type="primary">coaE</name>
    <name evidence="10" type="ORF">FD06_GL000249</name>
</gene>
<evidence type="ECO:0000256" key="4">
    <source>
        <dbReference type="ARBA" id="ARBA00022741"/>
    </source>
</evidence>
<evidence type="ECO:0000313" key="11">
    <source>
        <dbReference type="Proteomes" id="UP000052012"/>
    </source>
</evidence>
<dbReference type="AlphaFoldDB" id="A0A0R2ANR7"/>
<dbReference type="OrthoDB" id="9812943at2"/>
<comment type="similarity">
    <text evidence="1 8">Belongs to the CoaE family.</text>
</comment>
<name>A0A0R2ANR7_9LACO</name>
<dbReference type="UniPathway" id="UPA00241">
    <property type="reaction ID" value="UER00356"/>
</dbReference>
<dbReference type="NCBIfam" id="TIGR00152">
    <property type="entry name" value="dephospho-CoA kinase"/>
    <property type="match status" value="1"/>
</dbReference>
<dbReference type="InterPro" id="IPR027417">
    <property type="entry name" value="P-loop_NTPase"/>
</dbReference>
<dbReference type="CDD" id="cd02022">
    <property type="entry name" value="DPCK"/>
    <property type="match status" value="1"/>
</dbReference>
<dbReference type="HAMAP" id="MF_00376">
    <property type="entry name" value="Dephospho_CoA_kinase"/>
    <property type="match status" value="1"/>
</dbReference>
<protein>
    <recommendedName>
        <fullName evidence="8 9">Dephospho-CoA kinase</fullName>
        <ecNumber evidence="8 9">2.7.1.24</ecNumber>
    </recommendedName>
    <alternativeName>
        <fullName evidence="8">Dephosphocoenzyme A kinase</fullName>
    </alternativeName>
</protein>
<dbReference type="STRING" id="1423781.FD06_GL000249"/>
<accession>A0A0R2ANR7</accession>
<dbReference type="Proteomes" id="UP000052012">
    <property type="component" value="Unassembled WGS sequence"/>
</dbReference>
<keyword evidence="7 8" id="KW-0173">Coenzyme A biosynthesis</keyword>
<dbReference type="FunFam" id="3.40.50.300:FF:000991">
    <property type="entry name" value="Dephospho-CoA kinase"/>
    <property type="match status" value="1"/>
</dbReference>